<comment type="caution">
    <text evidence="3">The sequence shown here is derived from an EMBL/GenBank/DDBJ whole genome shotgun (WGS) entry which is preliminary data.</text>
</comment>
<evidence type="ECO:0000313" key="4">
    <source>
        <dbReference type="Proteomes" id="UP000054709"/>
    </source>
</evidence>
<dbReference type="CDD" id="cd00838">
    <property type="entry name" value="MPP_superfamily"/>
    <property type="match status" value="1"/>
</dbReference>
<evidence type="ECO:0000256" key="1">
    <source>
        <dbReference type="ARBA" id="ARBA00008950"/>
    </source>
</evidence>
<dbReference type="GO" id="GO:0016791">
    <property type="term" value="F:phosphatase activity"/>
    <property type="evidence" value="ECO:0007669"/>
    <property type="project" value="TreeGrafter"/>
</dbReference>
<reference evidence="3 4" key="1">
    <citation type="journal article" date="2015" name="Int. Biodeterior. Biodegradation">
        <title>Physiological and genetic screening methods for the isolation of methyl tert-butyl ether-degrading bacteria for bioremediation purposes.</title>
        <authorList>
            <person name="Guisado I.M."/>
            <person name="Purswani J."/>
            <person name="Gonzalez Lopez J."/>
            <person name="Pozo C."/>
        </authorList>
    </citation>
    <scope>NUCLEOTIDE SEQUENCE [LARGE SCALE GENOMIC DNA]</scope>
    <source>
        <strain evidence="3 4">SH7</strain>
    </source>
</reference>
<dbReference type="InterPro" id="IPR029052">
    <property type="entry name" value="Metallo-depent_PP-like"/>
</dbReference>
<dbReference type="RefSeq" id="WP_060622193.1">
    <property type="nucleotide sequence ID" value="NZ_LCZJ02000016.1"/>
</dbReference>
<feature type="domain" description="Calcineurin-like phosphoesterase" evidence="2">
    <location>
        <begin position="3"/>
        <end position="189"/>
    </location>
</feature>
<proteinExistence type="inferred from homology"/>
<sequence length="244" mass="27570">MEQIALISDIHGNIPALTAVLDDIKQRGMNRIFCLGDIVGKGPNSDLAVDIIKENCEISVMGNWDDLMNQDVDFEMARWSRKLLGKERLAYLGTLPFSIEFMMSGKFIRLFHASPRSYYERIQPWDDYEKRLSMFGCSDLCQEKRQADIVGYGDIHNAFIQHLEGKTLFNVGSVGNPLDVTQASYVILEGEYGGLTTASMNIQFVRVPYDIELAIQQAIDAVMPATEPYIRELRTAQYRGNARG</sequence>
<dbReference type="PANTHER" id="PTHR42850">
    <property type="entry name" value="METALLOPHOSPHOESTERASE"/>
    <property type="match status" value="1"/>
</dbReference>
<dbReference type="Gene3D" id="3.60.21.10">
    <property type="match status" value="1"/>
</dbReference>
<keyword evidence="4" id="KW-1185">Reference proteome</keyword>
<dbReference type="PANTHER" id="PTHR42850:SF2">
    <property type="entry name" value="BLL5683 PROTEIN"/>
    <property type="match status" value="1"/>
</dbReference>
<protein>
    <submittedName>
        <fullName evidence="3">Serine/threonine protein phosphatase</fullName>
    </submittedName>
</protein>
<dbReference type="PIRSF" id="PIRSF000883">
    <property type="entry name" value="Pesterase_MJ0912"/>
    <property type="match status" value="1"/>
</dbReference>
<comment type="similarity">
    <text evidence="1">Belongs to the metallophosphoesterase superfamily. YfcE family.</text>
</comment>
<dbReference type="InterPro" id="IPR011152">
    <property type="entry name" value="Pesterase_MJ0912"/>
</dbReference>
<gene>
    <name evidence="3" type="ORF">UQ64_07110</name>
</gene>
<dbReference type="OrthoDB" id="9813918at2"/>
<dbReference type="EMBL" id="LCZJ02000016">
    <property type="protein sequence ID" value="KTD87878.1"/>
    <property type="molecule type" value="Genomic_DNA"/>
</dbReference>
<organism evidence="3 4">
    <name type="scientific">Paenibacillus etheri</name>
    <dbReference type="NCBI Taxonomy" id="1306852"/>
    <lineage>
        <taxon>Bacteria</taxon>
        <taxon>Bacillati</taxon>
        <taxon>Bacillota</taxon>
        <taxon>Bacilli</taxon>
        <taxon>Bacillales</taxon>
        <taxon>Paenibacillaceae</taxon>
        <taxon>Paenibacillus</taxon>
    </lineage>
</organism>
<dbReference type="AlphaFoldDB" id="A0A0W1B2U3"/>
<dbReference type="InterPro" id="IPR024654">
    <property type="entry name" value="Calcineurin-like_PHP_lpxH"/>
</dbReference>
<name>A0A0W1B2U3_9BACL</name>
<evidence type="ECO:0000259" key="2">
    <source>
        <dbReference type="Pfam" id="PF12850"/>
    </source>
</evidence>
<dbReference type="SUPFAM" id="SSF56300">
    <property type="entry name" value="Metallo-dependent phosphatases"/>
    <property type="match status" value="1"/>
</dbReference>
<accession>A0A0W1B2U3</accession>
<evidence type="ECO:0000313" key="3">
    <source>
        <dbReference type="EMBL" id="KTD87878.1"/>
    </source>
</evidence>
<dbReference type="GO" id="GO:0005737">
    <property type="term" value="C:cytoplasm"/>
    <property type="evidence" value="ECO:0007669"/>
    <property type="project" value="TreeGrafter"/>
</dbReference>
<dbReference type="Proteomes" id="UP000054709">
    <property type="component" value="Unassembled WGS sequence"/>
</dbReference>
<dbReference type="InterPro" id="IPR050126">
    <property type="entry name" value="Ap4A_hydrolase"/>
</dbReference>
<dbReference type="Pfam" id="PF12850">
    <property type="entry name" value="Metallophos_2"/>
    <property type="match status" value="1"/>
</dbReference>